<organism evidence="1 2">
    <name type="scientific">Alkalicoccus luteus</name>
    <dbReference type="NCBI Taxonomy" id="1237094"/>
    <lineage>
        <taxon>Bacteria</taxon>
        <taxon>Bacillati</taxon>
        <taxon>Bacillota</taxon>
        <taxon>Bacilli</taxon>
        <taxon>Bacillales</taxon>
        <taxon>Bacillaceae</taxon>
        <taxon>Alkalicoccus</taxon>
    </lineage>
</organism>
<keyword evidence="2" id="KW-1185">Reference proteome</keyword>
<dbReference type="RefSeq" id="WP_168006083.1">
    <property type="nucleotide sequence ID" value="NZ_JAATHJ010000009.1"/>
</dbReference>
<dbReference type="InterPro" id="IPR036390">
    <property type="entry name" value="WH_DNA-bd_sf"/>
</dbReference>
<evidence type="ECO:0008006" key="3">
    <source>
        <dbReference type="Google" id="ProtNLM"/>
    </source>
</evidence>
<accession>A0A969PR46</accession>
<proteinExistence type="predicted"/>
<evidence type="ECO:0000313" key="2">
    <source>
        <dbReference type="Proteomes" id="UP000752012"/>
    </source>
</evidence>
<gene>
    <name evidence="1" type="ORF">HCN83_07775</name>
</gene>
<comment type="caution">
    <text evidence="1">The sequence shown here is derived from an EMBL/GenBank/DDBJ whole genome shotgun (WGS) entry which is preliminary data.</text>
</comment>
<evidence type="ECO:0000313" key="1">
    <source>
        <dbReference type="EMBL" id="NJP37484.1"/>
    </source>
</evidence>
<dbReference type="AlphaFoldDB" id="A0A969PR46"/>
<name>A0A969PR46_9BACI</name>
<dbReference type="SUPFAM" id="SSF46785">
    <property type="entry name" value="Winged helix' DNA-binding domain"/>
    <property type="match status" value="1"/>
</dbReference>
<dbReference type="Gene3D" id="3.30.70.270">
    <property type="match status" value="1"/>
</dbReference>
<sequence>MKIRLGLLGPKDSVTMMEEVVRPFPDFDWTSFHYEATEETEALVNGAAGKVDCWLFSGQAPYAYAVEQGLVNRENAYYPPLHGASLVGALLDMFFREENPTRVSLDTIDEAEFQQVKQEHELDGLQVTTYPYAGYKSAEEIIQFHAAEHEKAPETIALTCIRRVYQELKRRGIPVYRITASRFDVSETLKFIRERRSADWYRSHQLAVIGVEVREEASLEEYHSFRRKHRELDLKRILLRYAEEVKGSFVQIGDGLFHLFTTRGEVERRPLPFTVMEETELQAKLHIRMAIGYGNSAMEAEVHVQEALQQSRRTTERVIYAVDEEKRQTEHFPEAGSLSYSVQSGHLRAVDQLRGRVSPGVVSKILAYARYHQQREVTSKDLAGWLASSERNARRILHELEEAGFAEIAGEEQGVRRGRPRKLFRLKLEEAEGNA</sequence>
<dbReference type="InterPro" id="IPR043128">
    <property type="entry name" value="Rev_trsase/Diguanyl_cyclase"/>
</dbReference>
<dbReference type="EMBL" id="JAATHJ010000009">
    <property type="protein sequence ID" value="NJP37484.1"/>
    <property type="molecule type" value="Genomic_DNA"/>
</dbReference>
<reference evidence="1 2" key="1">
    <citation type="submission" date="2020-03" db="EMBL/GenBank/DDBJ databases">
        <title>Assessment of the enzymatic potential of alkaline-tolerant lipase obtained from Bacillus luteus H11 (technogenic soil) for the bioremediation of saline soils contaminated with petroleum substances.</title>
        <authorList>
            <person name="Kalwasinska A."/>
        </authorList>
    </citation>
    <scope>NUCLEOTIDE SEQUENCE [LARGE SCALE GENOMIC DNA]</scope>
    <source>
        <strain evidence="1 2">H11</strain>
    </source>
</reference>
<dbReference type="Proteomes" id="UP000752012">
    <property type="component" value="Unassembled WGS sequence"/>
</dbReference>
<protein>
    <recommendedName>
        <fullName evidence="3">Transcriptional regulator</fullName>
    </recommendedName>
</protein>